<evidence type="ECO:0000313" key="4">
    <source>
        <dbReference type="Proteomes" id="UP000774570"/>
    </source>
</evidence>
<comment type="caution">
    <text evidence="3">The sequence shown here is derived from an EMBL/GenBank/DDBJ whole genome shotgun (WGS) entry which is preliminary data.</text>
</comment>
<feature type="region of interest" description="Disordered" evidence="1">
    <location>
        <begin position="165"/>
        <end position="197"/>
    </location>
</feature>
<dbReference type="Proteomes" id="UP000774570">
    <property type="component" value="Unassembled WGS sequence"/>
</dbReference>
<keyword evidence="4" id="KW-1185">Reference proteome</keyword>
<name>A0ABS7FWU3_9ACTN</name>
<sequence length="197" mass="21015">MQTYDDRARTARRAAYTAFAWVMLFLAWHVVWVRTGLKTPSPADHDGASRVAMQVGGVVLIGMVAVGILLPLALAQQWGRHIPHRLLLATAWTGCALLGLRGLSGVADDLARATGLLPRGFTDMTMAQVTGTPHPSLWAVTASVSTDVLFTAGALAFAWAAATHPGSRVPRSPRGSRPRTRPGAAESSRGRWTSGLR</sequence>
<evidence type="ECO:0000256" key="1">
    <source>
        <dbReference type="SAM" id="MobiDB-lite"/>
    </source>
</evidence>
<evidence type="ECO:0008006" key="5">
    <source>
        <dbReference type="Google" id="ProtNLM"/>
    </source>
</evidence>
<evidence type="ECO:0000313" key="3">
    <source>
        <dbReference type="EMBL" id="MBW8484895.1"/>
    </source>
</evidence>
<dbReference type="RefSeq" id="WP_220168124.1">
    <property type="nucleotide sequence ID" value="NZ_JAIBOA010000013.1"/>
</dbReference>
<proteinExistence type="predicted"/>
<keyword evidence="2" id="KW-0472">Membrane</keyword>
<protein>
    <recommendedName>
        <fullName evidence="5">DUF3995 domain-containing protein</fullName>
    </recommendedName>
</protein>
<feature type="transmembrane region" description="Helical" evidence="2">
    <location>
        <begin position="137"/>
        <end position="162"/>
    </location>
</feature>
<feature type="transmembrane region" description="Helical" evidence="2">
    <location>
        <begin position="86"/>
        <end position="107"/>
    </location>
</feature>
<feature type="transmembrane region" description="Helical" evidence="2">
    <location>
        <begin position="14"/>
        <end position="31"/>
    </location>
</feature>
<keyword evidence="2" id="KW-1133">Transmembrane helix</keyword>
<evidence type="ECO:0000256" key="2">
    <source>
        <dbReference type="SAM" id="Phobius"/>
    </source>
</evidence>
<dbReference type="EMBL" id="JAIBOA010000013">
    <property type="protein sequence ID" value="MBW8484895.1"/>
    <property type="molecule type" value="Genomic_DNA"/>
</dbReference>
<keyword evidence="2" id="KW-0812">Transmembrane</keyword>
<reference evidence="3 4" key="1">
    <citation type="submission" date="2021-07" db="EMBL/GenBank/DDBJ databases">
        <title>Actinomadura sp. PM05-2 isolated from lichen.</title>
        <authorList>
            <person name="Somphong A."/>
            <person name="Phongsopitanun W."/>
            <person name="Tanasupawat S."/>
            <person name="Peongsungnone V."/>
        </authorList>
    </citation>
    <scope>NUCLEOTIDE SEQUENCE [LARGE SCALE GENOMIC DNA]</scope>
    <source>
        <strain evidence="3 4">PM05-2</strain>
    </source>
</reference>
<accession>A0ABS7FWU3</accession>
<organism evidence="3 4">
    <name type="scientific">Actinomadura parmotrematis</name>
    <dbReference type="NCBI Taxonomy" id="2864039"/>
    <lineage>
        <taxon>Bacteria</taxon>
        <taxon>Bacillati</taxon>
        <taxon>Actinomycetota</taxon>
        <taxon>Actinomycetes</taxon>
        <taxon>Streptosporangiales</taxon>
        <taxon>Thermomonosporaceae</taxon>
        <taxon>Actinomadura</taxon>
    </lineage>
</organism>
<gene>
    <name evidence="3" type="ORF">K1Y72_21105</name>
</gene>
<feature type="transmembrane region" description="Helical" evidence="2">
    <location>
        <begin position="51"/>
        <end position="74"/>
    </location>
</feature>